<dbReference type="STRING" id="933852.A0A0C3B663"/>
<dbReference type="Pfam" id="PF01937">
    <property type="entry name" value="ARMT1-like_dom"/>
    <property type="match status" value="2"/>
</dbReference>
<dbReference type="GO" id="GO:0097023">
    <property type="term" value="F:fructose 6-phosphate aldolase activity"/>
    <property type="evidence" value="ECO:0007669"/>
    <property type="project" value="RHEA"/>
</dbReference>
<comment type="catalytic activity">
    <reaction evidence="1 7">
        <text>beta-D-fructose 1-phosphate + H2O = D-fructose + phosphate</text>
        <dbReference type="Rhea" id="RHEA:35603"/>
        <dbReference type="ChEBI" id="CHEBI:15377"/>
        <dbReference type="ChEBI" id="CHEBI:37721"/>
        <dbReference type="ChEBI" id="CHEBI:43474"/>
        <dbReference type="ChEBI" id="CHEBI:138881"/>
    </reaction>
</comment>
<accession>A0A0C3B663</accession>
<feature type="region of interest" description="Disordered" evidence="8">
    <location>
        <begin position="262"/>
        <end position="284"/>
    </location>
</feature>
<evidence type="ECO:0000256" key="6">
    <source>
        <dbReference type="ARBA" id="ARBA00048809"/>
    </source>
</evidence>
<dbReference type="OrthoDB" id="541375at2759"/>
<dbReference type="GO" id="GO:0005634">
    <property type="term" value="C:nucleus"/>
    <property type="evidence" value="ECO:0007669"/>
    <property type="project" value="TreeGrafter"/>
</dbReference>
<comment type="function">
    <text evidence="7">Metal-dependent phosphatase that shows phosphatase activity against several substrates, including fructose-1-phosphate and fructose-6-phosphate. Its preference for fructose-1-phosphate, a strong glycating agent that causes DNA damage rather than a canonical yeast metabolite, suggests a damage-control function in hexose phosphate metabolism.</text>
</comment>
<dbReference type="AlphaFoldDB" id="A0A0C3B663"/>
<keyword evidence="3 7" id="KW-0479">Metal-binding</keyword>
<protein>
    <recommendedName>
        <fullName evidence="7">Sugar phosphate phosphatase</fullName>
        <ecNumber evidence="7">3.1.3.-</ecNumber>
    </recommendedName>
</protein>
<evidence type="ECO:0000256" key="1">
    <source>
        <dbReference type="ARBA" id="ARBA00001326"/>
    </source>
</evidence>
<feature type="domain" description="Damage-control phosphatase ARMT1-like metal-binding" evidence="9">
    <location>
        <begin position="311"/>
        <end position="401"/>
    </location>
</feature>
<dbReference type="InterPro" id="IPR036075">
    <property type="entry name" value="ARMT-1-like_metal-bd_sf"/>
</dbReference>
<dbReference type="Gene3D" id="1.20.930.60">
    <property type="match status" value="1"/>
</dbReference>
<keyword evidence="11" id="KW-1185">Reference proteome</keyword>
<evidence type="ECO:0000313" key="10">
    <source>
        <dbReference type="EMBL" id="KIM32325.1"/>
    </source>
</evidence>
<evidence type="ECO:0000256" key="7">
    <source>
        <dbReference type="RuleBase" id="RU367030"/>
    </source>
</evidence>
<sequence length="422" mass="48388">WPVIRARDPGTSAHTTITKKLPEILERAIKDAEYVLEDLVAEQSLDLERCIGRIRTLLHELRSNSVLRPIEDDGGNDVRSWNNKLRRIIRMEGNCTYLDGPILFVEGYVYRRLRGCFALSEDWDDFDVFTNTKRQGFIKSAVAVLELSQTLAEPFHAGDCVFPWEYPQKLRDAFSDLLNDCIPDPTREYEALLDLTESDLQASPNLPPPRRSPTIHIEDEEQLWKRLSHNYATREARVDIVLNDGGFELFRDLALGKIATQFKNQNGPPKEGQFQGKPGKKESTKRSLLTKIGFLKLFPYPTSAERDSLQELGQRWKKYEREGSFVYEEHSFWCTGLSYWDLPTHAPELFSRLTTSSLIIFKGEMNYRRLTAGRYISPETSFNTAIGPMSTHPRVPPVCSLTMGTGSWTMHESELVQPCYTT</sequence>
<dbReference type="SUPFAM" id="SSF111321">
    <property type="entry name" value="AF1104-like"/>
    <property type="match status" value="1"/>
</dbReference>
<keyword evidence="5 7" id="KW-0464">Manganese</keyword>
<feature type="domain" description="Damage-control phosphatase ARMT1-like metal-binding" evidence="9">
    <location>
        <begin position="17"/>
        <end position="257"/>
    </location>
</feature>
<comment type="cofactor">
    <cofactor evidence="7">
        <name>Mn(2+)</name>
        <dbReference type="ChEBI" id="CHEBI:29035"/>
    </cofactor>
    <cofactor evidence="7">
        <name>Ni(2+)</name>
        <dbReference type="ChEBI" id="CHEBI:49786"/>
    </cofactor>
</comment>
<dbReference type="GO" id="GO:0103026">
    <property type="term" value="F:fructose-1-phosphatase activity"/>
    <property type="evidence" value="ECO:0007669"/>
    <property type="project" value="RHEA"/>
</dbReference>
<dbReference type="GO" id="GO:0046872">
    <property type="term" value="F:metal ion binding"/>
    <property type="evidence" value="ECO:0007669"/>
    <property type="project" value="UniProtKB-UniRule"/>
</dbReference>
<evidence type="ECO:0000256" key="2">
    <source>
        <dbReference type="ARBA" id="ARBA00009519"/>
    </source>
</evidence>
<evidence type="ECO:0000256" key="3">
    <source>
        <dbReference type="ARBA" id="ARBA00022723"/>
    </source>
</evidence>
<evidence type="ECO:0000259" key="9">
    <source>
        <dbReference type="Pfam" id="PF01937"/>
    </source>
</evidence>
<dbReference type="EMBL" id="KN824280">
    <property type="protein sequence ID" value="KIM32325.1"/>
    <property type="molecule type" value="Genomic_DNA"/>
</dbReference>
<keyword evidence="4 7" id="KW-0378">Hydrolase</keyword>
<name>A0A0C3B663_SERVB</name>
<organism evidence="10 11">
    <name type="scientific">Serendipita vermifera MAFF 305830</name>
    <dbReference type="NCBI Taxonomy" id="933852"/>
    <lineage>
        <taxon>Eukaryota</taxon>
        <taxon>Fungi</taxon>
        <taxon>Dikarya</taxon>
        <taxon>Basidiomycota</taxon>
        <taxon>Agaricomycotina</taxon>
        <taxon>Agaricomycetes</taxon>
        <taxon>Sebacinales</taxon>
        <taxon>Serendipitaceae</taxon>
        <taxon>Serendipita</taxon>
    </lineage>
</organism>
<comment type="domain">
    <text evidence="7">Subfamily III proteins have a conserved RTxK motif about 40-50 residues from the C-terminus; the threonine may be replaced by serine or cysteine.</text>
</comment>
<evidence type="ECO:0000256" key="8">
    <source>
        <dbReference type="SAM" id="MobiDB-lite"/>
    </source>
</evidence>
<dbReference type="EC" id="3.1.3.-" evidence="7"/>
<dbReference type="Proteomes" id="UP000054097">
    <property type="component" value="Unassembled WGS sequence"/>
</dbReference>
<dbReference type="InterPro" id="IPR039763">
    <property type="entry name" value="ARMT1"/>
</dbReference>
<reference evidence="10 11" key="1">
    <citation type="submission" date="2014-04" db="EMBL/GenBank/DDBJ databases">
        <authorList>
            <consortium name="DOE Joint Genome Institute"/>
            <person name="Kuo A."/>
            <person name="Zuccaro A."/>
            <person name="Kohler A."/>
            <person name="Nagy L.G."/>
            <person name="Floudas D."/>
            <person name="Copeland A."/>
            <person name="Barry K.W."/>
            <person name="Cichocki N."/>
            <person name="Veneault-Fourrey C."/>
            <person name="LaButti K."/>
            <person name="Lindquist E.A."/>
            <person name="Lipzen A."/>
            <person name="Lundell T."/>
            <person name="Morin E."/>
            <person name="Murat C."/>
            <person name="Sun H."/>
            <person name="Tunlid A."/>
            <person name="Henrissat B."/>
            <person name="Grigoriev I.V."/>
            <person name="Hibbett D.S."/>
            <person name="Martin F."/>
            <person name="Nordberg H.P."/>
            <person name="Cantor M.N."/>
            <person name="Hua S.X."/>
        </authorList>
    </citation>
    <scope>NUCLEOTIDE SEQUENCE [LARGE SCALE GENOMIC DNA]</scope>
    <source>
        <strain evidence="10 11">MAFF 305830</strain>
    </source>
</reference>
<comment type="similarity">
    <text evidence="2 7">Belongs to the damage-control phosphatase family. Sugar phosphate phosphatase III subfamily.</text>
</comment>
<comment type="catalytic activity">
    <reaction evidence="6 7">
        <text>beta-D-fructose 6-phosphate = dihydroxyacetone + D-glyceraldehyde 3-phosphate</text>
        <dbReference type="Rhea" id="RHEA:28002"/>
        <dbReference type="ChEBI" id="CHEBI:16016"/>
        <dbReference type="ChEBI" id="CHEBI:57634"/>
        <dbReference type="ChEBI" id="CHEBI:59776"/>
    </reaction>
</comment>
<evidence type="ECO:0000313" key="11">
    <source>
        <dbReference type="Proteomes" id="UP000054097"/>
    </source>
</evidence>
<dbReference type="InterPro" id="IPR002791">
    <property type="entry name" value="ARMT1-like_metal-bd"/>
</dbReference>
<gene>
    <name evidence="10" type="ORF">M408DRAFT_62885</name>
</gene>
<dbReference type="PANTHER" id="PTHR12260">
    <property type="entry name" value="DAMAGE-CONTROL PHOSPHATASE ARMT1"/>
    <property type="match status" value="1"/>
</dbReference>
<evidence type="ECO:0000256" key="4">
    <source>
        <dbReference type="ARBA" id="ARBA00022801"/>
    </source>
</evidence>
<feature type="non-terminal residue" evidence="10">
    <location>
        <position position="1"/>
    </location>
</feature>
<reference evidence="11" key="2">
    <citation type="submission" date="2015-01" db="EMBL/GenBank/DDBJ databases">
        <title>Evolutionary Origins and Diversification of the Mycorrhizal Mutualists.</title>
        <authorList>
            <consortium name="DOE Joint Genome Institute"/>
            <consortium name="Mycorrhizal Genomics Consortium"/>
            <person name="Kohler A."/>
            <person name="Kuo A."/>
            <person name="Nagy L.G."/>
            <person name="Floudas D."/>
            <person name="Copeland A."/>
            <person name="Barry K.W."/>
            <person name="Cichocki N."/>
            <person name="Veneault-Fourrey C."/>
            <person name="LaButti K."/>
            <person name="Lindquist E.A."/>
            <person name="Lipzen A."/>
            <person name="Lundell T."/>
            <person name="Morin E."/>
            <person name="Murat C."/>
            <person name="Riley R."/>
            <person name="Ohm R."/>
            <person name="Sun H."/>
            <person name="Tunlid A."/>
            <person name="Henrissat B."/>
            <person name="Grigoriev I.V."/>
            <person name="Hibbett D.S."/>
            <person name="Martin F."/>
        </authorList>
    </citation>
    <scope>NUCLEOTIDE SEQUENCE [LARGE SCALE GENOMIC DNA]</scope>
    <source>
        <strain evidence="11">MAFF 305830</strain>
    </source>
</reference>
<proteinExistence type="inferred from homology"/>
<evidence type="ECO:0000256" key="5">
    <source>
        <dbReference type="ARBA" id="ARBA00023211"/>
    </source>
</evidence>
<dbReference type="GO" id="GO:0006974">
    <property type="term" value="P:DNA damage response"/>
    <property type="evidence" value="ECO:0007669"/>
    <property type="project" value="TreeGrafter"/>
</dbReference>
<dbReference type="PANTHER" id="PTHR12260:SF4">
    <property type="entry name" value="SUGAR PHOSPHATE PHOSPHATASE"/>
    <property type="match status" value="1"/>
</dbReference>
<dbReference type="HOGENOM" id="CLU_030117_1_0_1"/>